<dbReference type="PANTHER" id="PTHR46696:SF1">
    <property type="entry name" value="CYTOCHROME P450 YJIB-RELATED"/>
    <property type="match status" value="1"/>
</dbReference>
<proteinExistence type="inferred from homology"/>
<name>A0A7K0CED7_9ACTN</name>
<keyword evidence="5 7" id="KW-0408">Iron</keyword>
<dbReference type="PROSITE" id="PS00086">
    <property type="entry name" value="CYTOCHROME_P450"/>
    <property type="match status" value="1"/>
</dbReference>
<sequence length="413" mass="45475">MNGPADLPPFVIDPTGHDVLAEAERLRARGPVTRVELPGGVQSWAVTDLDLLKRLLTDPRVSKDAHQHWPAWINGDISPDWPLFPWVAMRNMLTAYGPDHQRLRGLVGNAFTPRRVAALRPRIEAITTALLNDLATHPPTEPVDLREHFTYPLPIAVICDLFGITDEETREETSHCVDLLANLAKSPPEEVVAAYPRLQRILRDLITRKRTHPGDDLSSALIAARDADTTPLTEEELVDTLLLFVSAGYETTGNLLSNAILALLTHPDQLTLVRTGKATWDDVIEETLRNQPPVPNVPLRFATEDITLANGLTLHKGDTILGCYAAASRDPARHGETATAFDITRPTKDHLAFSHGVHHCIGAPLARLEAAISLPALFTHHPTLTLATPPTDLRQLESFITNGHQTLPVRLRP</sequence>
<dbReference type="CDD" id="cd11029">
    <property type="entry name" value="CYP107-like"/>
    <property type="match status" value="1"/>
</dbReference>
<comment type="caution">
    <text evidence="8">The sequence shown here is derived from an EMBL/GenBank/DDBJ whole genome shotgun (WGS) entry which is preliminary data.</text>
</comment>
<evidence type="ECO:0000256" key="7">
    <source>
        <dbReference type="RuleBase" id="RU000461"/>
    </source>
</evidence>
<dbReference type="Pfam" id="PF00067">
    <property type="entry name" value="p450"/>
    <property type="match status" value="2"/>
</dbReference>
<dbReference type="InterPro" id="IPR017972">
    <property type="entry name" value="Cyt_P450_CS"/>
</dbReference>
<dbReference type="RefSeq" id="WP_153450460.1">
    <property type="nucleotide sequence ID" value="NZ_WEGJ01000003.1"/>
</dbReference>
<dbReference type="GO" id="GO:0016705">
    <property type="term" value="F:oxidoreductase activity, acting on paired donors, with incorporation or reduction of molecular oxygen"/>
    <property type="evidence" value="ECO:0007669"/>
    <property type="project" value="InterPro"/>
</dbReference>
<dbReference type="EC" id="1.14.15.31" evidence="8"/>
<keyword evidence="9" id="KW-1185">Reference proteome</keyword>
<dbReference type="FunFam" id="1.10.630.10:FF:000018">
    <property type="entry name" value="Cytochrome P450 monooxygenase"/>
    <property type="match status" value="1"/>
</dbReference>
<reference evidence="8 9" key="1">
    <citation type="submission" date="2019-10" db="EMBL/GenBank/DDBJ databases">
        <title>Streptomyces smaragdinus sp. nov. and Streptomyces fabii sp. nov., isolated from the gut of fungus growing-termite Macrotermes natalensis.</title>
        <authorList>
            <person name="Schwitalla J."/>
            <person name="Benndorf R."/>
            <person name="Martin K."/>
            <person name="De Beer W."/>
            <person name="Kaster A.-K."/>
            <person name="Vollmers J."/>
            <person name="Poulsen M."/>
            <person name="Beemelmanns C."/>
        </authorList>
    </citation>
    <scope>NUCLEOTIDE SEQUENCE [LARGE SCALE GENOMIC DNA]</scope>
    <source>
        <strain evidence="8 9">RB5</strain>
    </source>
</reference>
<dbReference type="GO" id="GO:0004497">
    <property type="term" value="F:monooxygenase activity"/>
    <property type="evidence" value="ECO:0007669"/>
    <property type="project" value="UniProtKB-KW"/>
</dbReference>
<protein>
    <submittedName>
        <fullName evidence="8">2-hydroxy-5-methyl-1-naphthoate 7-hydroxylase</fullName>
        <ecNumber evidence="8">1.14.15.31</ecNumber>
    </submittedName>
</protein>
<dbReference type="AlphaFoldDB" id="A0A7K0CED7"/>
<evidence type="ECO:0000256" key="3">
    <source>
        <dbReference type="ARBA" id="ARBA00022723"/>
    </source>
</evidence>
<accession>A0A7K0CED7</accession>
<dbReference type="InterPro" id="IPR002397">
    <property type="entry name" value="Cyt_P450_B"/>
</dbReference>
<comment type="similarity">
    <text evidence="1 7">Belongs to the cytochrome P450 family.</text>
</comment>
<evidence type="ECO:0000256" key="4">
    <source>
        <dbReference type="ARBA" id="ARBA00023002"/>
    </source>
</evidence>
<dbReference type="PANTHER" id="PTHR46696">
    <property type="entry name" value="P450, PUTATIVE (EUROFUNG)-RELATED"/>
    <property type="match status" value="1"/>
</dbReference>
<dbReference type="EMBL" id="WEGJ01000003">
    <property type="protein sequence ID" value="MQY11134.1"/>
    <property type="molecule type" value="Genomic_DNA"/>
</dbReference>
<dbReference type="GO" id="GO:0020037">
    <property type="term" value="F:heme binding"/>
    <property type="evidence" value="ECO:0007669"/>
    <property type="project" value="InterPro"/>
</dbReference>
<keyword evidence="3 7" id="KW-0479">Metal-binding</keyword>
<evidence type="ECO:0000256" key="1">
    <source>
        <dbReference type="ARBA" id="ARBA00010617"/>
    </source>
</evidence>
<dbReference type="InterPro" id="IPR001128">
    <property type="entry name" value="Cyt_P450"/>
</dbReference>
<keyword evidence="2 7" id="KW-0349">Heme</keyword>
<evidence type="ECO:0000313" key="9">
    <source>
        <dbReference type="Proteomes" id="UP000466345"/>
    </source>
</evidence>
<evidence type="ECO:0000256" key="2">
    <source>
        <dbReference type="ARBA" id="ARBA00022617"/>
    </source>
</evidence>
<keyword evidence="4 7" id="KW-0560">Oxidoreductase</keyword>
<dbReference type="Proteomes" id="UP000466345">
    <property type="component" value="Unassembled WGS sequence"/>
</dbReference>
<gene>
    <name evidence="8" type="primary">ncsB3_2</name>
    <name evidence="8" type="ORF">SRB5_12480</name>
</gene>
<evidence type="ECO:0000256" key="6">
    <source>
        <dbReference type="ARBA" id="ARBA00023033"/>
    </source>
</evidence>
<keyword evidence="6 7" id="KW-0503">Monooxygenase</keyword>
<dbReference type="PRINTS" id="PR00359">
    <property type="entry name" value="BP450"/>
</dbReference>
<evidence type="ECO:0000256" key="5">
    <source>
        <dbReference type="ARBA" id="ARBA00023004"/>
    </source>
</evidence>
<dbReference type="PRINTS" id="PR00385">
    <property type="entry name" value="P450"/>
</dbReference>
<organism evidence="8 9">
    <name type="scientific">Streptomyces smaragdinus</name>
    <dbReference type="NCBI Taxonomy" id="2585196"/>
    <lineage>
        <taxon>Bacteria</taxon>
        <taxon>Bacillati</taxon>
        <taxon>Actinomycetota</taxon>
        <taxon>Actinomycetes</taxon>
        <taxon>Kitasatosporales</taxon>
        <taxon>Streptomycetaceae</taxon>
        <taxon>Streptomyces</taxon>
    </lineage>
</organism>
<evidence type="ECO:0000313" key="8">
    <source>
        <dbReference type="EMBL" id="MQY11134.1"/>
    </source>
</evidence>
<dbReference type="SUPFAM" id="SSF48264">
    <property type="entry name" value="Cytochrome P450"/>
    <property type="match status" value="1"/>
</dbReference>
<dbReference type="Gene3D" id="1.10.630.10">
    <property type="entry name" value="Cytochrome P450"/>
    <property type="match status" value="1"/>
</dbReference>
<dbReference type="InterPro" id="IPR036396">
    <property type="entry name" value="Cyt_P450_sf"/>
</dbReference>
<dbReference type="GO" id="GO:0005506">
    <property type="term" value="F:iron ion binding"/>
    <property type="evidence" value="ECO:0007669"/>
    <property type="project" value="InterPro"/>
</dbReference>
<dbReference type="OrthoDB" id="5500002at2"/>